<evidence type="ECO:0000256" key="1">
    <source>
        <dbReference type="SAM" id="MobiDB-lite"/>
    </source>
</evidence>
<feature type="transmembrane region" description="Helical" evidence="2">
    <location>
        <begin position="262"/>
        <end position="283"/>
    </location>
</feature>
<reference evidence="4" key="1">
    <citation type="journal article" date="2020" name="Nat. Commun.">
        <title>Large-scale genome sequencing of mycorrhizal fungi provides insights into the early evolution of symbiotic traits.</title>
        <authorList>
            <person name="Miyauchi S."/>
            <person name="Kiss E."/>
            <person name="Kuo A."/>
            <person name="Drula E."/>
            <person name="Kohler A."/>
            <person name="Sanchez-Garcia M."/>
            <person name="Morin E."/>
            <person name="Andreopoulos B."/>
            <person name="Barry K.W."/>
            <person name="Bonito G."/>
            <person name="Buee M."/>
            <person name="Carver A."/>
            <person name="Chen C."/>
            <person name="Cichocki N."/>
            <person name="Clum A."/>
            <person name="Culley D."/>
            <person name="Crous P.W."/>
            <person name="Fauchery L."/>
            <person name="Girlanda M."/>
            <person name="Hayes R.D."/>
            <person name="Keri Z."/>
            <person name="LaButti K."/>
            <person name="Lipzen A."/>
            <person name="Lombard V."/>
            <person name="Magnuson J."/>
            <person name="Maillard F."/>
            <person name="Murat C."/>
            <person name="Nolan M."/>
            <person name="Ohm R.A."/>
            <person name="Pangilinan J."/>
            <person name="Pereira M.F."/>
            <person name="Perotto S."/>
            <person name="Peter M."/>
            <person name="Pfister S."/>
            <person name="Riley R."/>
            <person name="Sitrit Y."/>
            <person name="Stielow J.B."/>
            <person name="Szollosi G."/>
            <person name="Zifcakova L."/>
            <person name="Stursova M."/>
            <person name="Spatafora J.W."/>
            <person name="Tedersoo L."/>
            <person name="Vaario L.M."/>
            <person name="Yamada A."/>
            <person name="Yan M."/>
            <person name="Wang P."/>
            <person name="Xu J."/>
            <person name="Bruns T."/>
            <person name="Baldrian P."/>
            <person name="Vilgalys R."/>
            <person name="Dunand C."/>
            <person name="Henrissat B."/>
            <person name="Grigoriev I.V."/>
            <person name="Hibbett D."/>
            <person name="Nagy L.G."/>
            <person name="Martin F.M."/>
        </authorList>
    </citation>
    <scope>NUCLEOTIDE SEQUENCE</scope>
    <source>
        <strain evidence="4">UH-Tt-Lm1</strain>
    </source>
</reference>
<dbReference type="Pfam" id="PF20153">
    <property type="entry name" value="DUF6535"/>
    <property type="match status" value="1"/>
</dbReference>
<dbReference type="OrthoDB" id="3185525at2759"/>
<sequence length="969" mass="110054">MLTDTTDQNVSGSPTREDDVEPSERFVTGSPKASVSEPQGGDEMGVPKLQIAFQELMSLRKDEKDRFTRLEKALKELKPAPSNIDPTTNLWAVYQKASDEHENGLLNRYSEDLGTSLLFAGLFSAVTTAFIVQIAPATQPNPVDLTNVLLLRLLQQDVSFGGSDPLAPVSNVSSSVVKAQSILFASLAVTLFVAFLAVLGKQWILYYPRTSSIVDRGKERQVKFAGLQKWRLHFIISILLQLALLLFTVGMIVYLWNLVPSAAEVMLATACTGSVFYTCIAVITRIWSDSTFQAPFSLLLTKVWHWIKRVAKYVRAWFRRQPTPLLPQAERMAERVGLASPIGHVRRTFFGGSNSADPVVENFHDERYMKLSNPSFWRQDPLFTSPLPKDTAASAGVWLLENSTEASTATAVAAAFSQFQWQPHHHSTIALTRLRDTYTDCFRTHVFDDSARLKALQCATAYYVLYHTRLIWSTSQSCEVEVERPPPGLPHDLFLFSHSEEWNGYDLFEYLLRIEDRSEPVTSARFLAYIAPFWFCGDSDPAVRFRSSRLDTLDQLIAVLDGSQALVPASLTDCVLCVGATMDFPLHAEDLIRVDKSYHFVPTFKAVVEHIYDIALARGRRYRHAAHALEILLTLVGHTTLPVVGAAWINELLRRAVVGEMADEEFILFLRLSSWRTEEGAMLDTGLRDPSPVLGFGIDPLSLGRTMISEVPTPDHTLFNQIMKNIQVCVERDHGWRDEAIYGGLVAIRDIRRLDPSLIDDATLQTFHGAMSRGNPFRVRQAAYHVMLVTQNQWLKSERLRQRLEDLDFFRQMYGVVVETARSDYQRSFLTMMDVLSQEVYWHPYLRKAMDIWLRFRREGPSQTLRIIANICGLSLAERDEWRTVPGRPAHDLTTDRLRPLVEVTERFNALLFDDGHRAEVLTEVEQVIPGLERRYDSGYEGPEEEVRRIFDDLLTKLRLPSKRRFTDD</sequence>
<reference evidence="4" key="2">
    <citation type="submission" date="2020-11" db="EMBL/GenBank/DDBJ databases">
        <authorList>
            <consortium name="DOE Joint Genome Institute"/>
            <person name="Kuo A."/>
            <person name="Miyauchi S."/>
            <person name="Kiss E."/>
            <person name="Drula E."/>
            <person name="Kohler A."/>
            <person name="Sanchez-Garcia M."/>
            <person name="Andreopoulos B."/>
            <person name="Barry K.W."/>
            <person name="Bonito G."/>
            <person name="Buee M."/>
            <person name="Carver A."/>
            <person name="Chen C."/>
            <person name="Cichocki N."/>
            <person name="Clum A."/>
            <person name="Culley D."/>
            <person name="Crous P.W."/>
            <person name="Fauchery L."/>
            <person name="Girlanda M."/>
            <person name="Hayes R."/>
            <person name="Keri Z."/>
            <person name="Labutti K."/>
            <person name="Lipzen A."/>
            <person name="Lombard V."/>
            <person name="Magnuson J."/>
            <person name="Maillard F."/>
            <person name="Morin E."/>
            <person name="Murat C."/>
            <person name="Nolan M."/>
            <person name="Ohm R."/>
            <person name="Pangilinan J."/>
            <person name="Pereira M."/>
            <person name="Perotto S."/>
            <person name="Peter M."/>
            <person name="Riley R."/>
            <person name="Sitrit Y."/>
            <person name="Stielow B."/>
            <person name="Szollosi G."/>
            <person name="Zifcakova L."/>
            <person name="Stursova M."/>
            <person name="Spatafora J.W."/>
            <person name="Tedersoo L."/>
            <person name="Vaario L.-M."/>
            <person name="Yamada A."/>
            <person name="Yan M."/>
            <person name="Wang P."/>
            <person name="Xu J."/>
            <person name="Bruns T."/>
            <person name="Baldrian P."/>
            <person name="Vilgalys R."/>
            <person name="Henrissat B."/>
            <person name="Grigoriev I.V."/>
            <person name="Hibbett D."/>
            <person name="Nagy L.G."/>
            <person name="Martin F.M."/>
        </authorList>
    </citation>
    <scope>NUCLEOTIDE SEQUENCE</scope>
    <source>
        <strain evidence="4">UH-Tt-Lm1</strain>
    </source>
</reference>
<evidence type="ECO:0000259" key="3">
    <source>
        <dbReference type="Pfam" id="PF20153"/>
    </source>
</evidence>
<comment type="caution">
    <text evidence="4">The sequence shown here is derived from an EMBL/GenBank/DDBJ whole genome shotgun (WGS) entry which is preliminary data.</text>
</comment>
<evidence type="ECO:0000313" key="5">
    <source>
        <dbReference type="Proteomes" id="UP000736335"/>
    </source>
</evidence>
<dbReference type="EMBL" id="WIUZ02000011">
    <property type="protein sequence ID" value="KAF9782844.1"/>
    <property type="molecule type" value="Genomic_DNA"/>
</dbReference>
<accession>A0A9P6HAE5</accession>
<proteinExistence type="predicted"/>
<dbReference type="Proteomes" id="UP000736335">
    <property type="component" value="Unassembled WGS sequence"/>
</dbReference>
<feature type="transmembrane region" description="Helical" evidence="2">
    <location>
        <begin position="232"/>
        <end position="256"/>
    </location>
</feature>
<keyword evidence="2" id="KW-0472">Membrane</keyword>
<evidence type="ECO:0000256" key="2">
    <source>
        <dbReference type="SAM" id="Phobius"/>
    </source>
</evidence>
<feature type="transmembrane region" description="Helical" evidence="2">
    <location>
        <begin position="628"/>
        <end position="649"/>
    </location>
</feature>
<feature type="compositionally biased region" description="Polar residues" evidence="1">
    <location>
        <begin position="1"/>
        <end position="14"/>
    </location>
</feature>
<organism evidence="4 5">
    <name type="scientific">Thelephora terrestris</name>
    <dbReference type="NCBI Taxonomy" id="56493"/>
    <lineage>
        <taxon>Eukaryota</taxon>
        <taxon>Fungi</taxon>
        <taxon>Dikarya</taxon>
        <taxon>Basidiomycota</taxon>
        <taxon>Agaricomycotina</taxon>
        <taxon>Agaricomycetes</taxon>
        <taxon>Thelephorales</taxon>
        <taxon>Thelephoraceae</taxon>
        <taxon>Thelephora</taxon>
    </lineage>
</organism>
<keyword evidence="2" id="KW-1133">Transmembrane helix</keyword>
<feature type="region of interest" description="Disordered" evidence="1">
    <location>
        <begin position="1"/>
        <end position="45"/>
    </location>
</feature>
<feature type="transmembrane region" description="Helical" evidence="2">
    <location>
        <begin position="179"/>
        <end position="199"/>
    </location>
</feature>
<feature type="transmembrane region" description="Helical" evidence="2">
    <location>
        <begin position="117"/>
        <end position="135"/>
    </location>
</feature>
<dbReference type="AlphaFoldDB" id="A0A9P6HAE5"/>
<keyword evidence="2" id="KW-0812">Transmembrane</keyword>
<name>A0A9P6HAE5_9AGAM</name>
<feature type="domain" description="DUF6535" evidence="3">
    <location>
        <begin position="91"/>
        <end position="257"/>
    </location>
</feature>
<evidence type="ECO:0000313" key="4">
    <source>
        <dbReference type="EMBL" id="KAF9782844.1"/>
    </source>
</evidence>
<dbReference type="InterPro" id="IPR045338">
    <property type="entry name" value="DUF6535"/>
</dbReference>
<protein>
    <recommendedName>
        <fullName evidence="3">DUF6535 domain-containing protein</fullName>
    </recommendedName>
</protein>
<keyword evidence="5" id="KW-1185">Reference proteome</keyword>
<gene>
    <name evidence="4" type="ORF">BJ322DRAFT_177748</name>
</gene>